<dbReference type="Proteomes" id="UP000813463">
    <property type="component" value="Chromosome 1"/>
</dbReference>
<organism evidence="11 12">
    <name type="scientific">Spinacia oleracea</name>
    <name type="common">Spinach</name>
    <dbReference type="NCBI Taxonomy" id="3562"/>
    <lineage>
        <taxon>Eukaryota</taxon>
        <taxon>Viridiplantae</taxon>
        <taxon>Streptophyta</taxon>
        <taxon>Embryophyta</taxon>
        <taxon>Tracheophyta</taxon>
        <taxon>Spermatophyta</taxon>
        <taxon>Magnoliopsida</taxon>
        <taxon>eudicotyledons</taxon>
        <taxon>Gunneridae</taxon>
        <taxon>Pentapetalae</taxon>
        <taxon>Caryophyllales</taxon>
        <taxon>Chenopodiaceae</taxon>
        <taxon>Chenopodioideae</taxon>
        <taxon>Anserineae</taxon>
        <taxon>Spinacia</taxon>
    </lineage>
</organism>
<evidence type="ECO:0000256" key="3">
    <source>
        <dbReference type="ARBA" id="ARBA00022884"/>
    </source>
</evidence>
<feature type="region of interest" description="G1" evidence="6">
    <location>
        <begin position="165"/>
        <end position="172"/>
    </location>
</feature>
<feature type="compositionally biased region" description="Polar residues" evidence="8">
    <location>
        <begin position="36"/>
        <end position="58"/>
    </location>
</feature>
<dbReference type="AlphaFoldDB" id="A0A9R0I7A5"/>
<keyword evidence="11" id="KW-1185">Reference proteome</keyword>
<dbReference type="SMR" id="A0A9R0I7A5"/>
<dbReference type="CDD" id="cd04163">
    <property type="entry name" value="Era"/>
    <property type="match status" value="1"/>
</dbReference>
<name>A0A9R0I7A5_SPIOL</name>
<dbReference type="PRINTS" id="PR00326">
    <property type="entry name" value="GTP1OBG"/>
</dbReference>
<dbReference type="GO" id="GO:0005525">
    <property type="term" value="F:GTP binding"/>
    <property type="evidence" value="ECO:0007669"/>
    <property type="project" value="UniProtKB-UniRule"/>
</dbReference>
<evidence type="ECO:0000256" key="6">
    <source>
        <dbReference type="PROSITE-ProRule" id="PRU01050"/>
    </source>
</evidence>
<evidence type="ECO:0000256" key="7">
    <source>
        <dbReference type="RuleBase" id="RU003761"/>
    </source>
</evidence>
<dbReference type="KEGG" id="soe:110783919"/>
<accession>A0A9R0I7A5</accession>
<dbReference type="NCBIfam" id="TIGR00231">
    <property type="entry name" value="small_GTP"/>
    <property type="match status" value="1"/>
</dbReference>
<dbReference type="GO" id="GO:0000028">
    <property type="term" value="P:ribosomal small subunit assembly"/>
    <property type="evidence" value="ECO:0000318"/>
    <property type="project" value="GO_Central"/>
</dbReference>
<dbReference type="SUPFAM" id="SSF52540">
    <property type="entry name" value="P-loop containing nucleoside triphosphate hydrolases"/>
    <property type="match status" value="1"/>
</dbReference>
<dbReference type="InterPro" id="IPR030388">
    <property type="entry name" value="G_ERA_dom"/>
</dbReference>
<dbReference type="OrthoDB" id="8954335at2759"/>
<gene>
    <name evidence="12" type="primary">LOC110783919</name>
</gene>
<dbReference type="Gene3D" id="3.30.300.20">
    <property type="match status" value="1"/>
</dbReference>
<dbReference type="CDD" id="cd22534">
    <property type="entry name" value="KH-II_Era"/>
    <property type="match status" value="1"/>
</dbReference>
<feature type="domain" description="Era-type G" evidence="10">
    <location>
        <begin position="157"/>
        <end position="335"/>
    </location>
</feature>
<dbReference type="GeneID" id="110783919"/>
<reference evidence="12" key="2">
    <citation type="submission" date="2025-08" db="UniProtKB">
        <authorList>
            <consortium name="RefSeq"/>
        </authorList>
    </citation>
    <scope>IDENTIFICATION</scope>
    <source>
        <tissue evidence="12">Leaf</tissue>
    </source>
</reference>
<dbReference type="RefSeq" id="XP_021843996.1">
    <property type="nucleotide sequence ID" value="XM_021988304.2"/>
</dbReference>
<evidence type="ECO:0000259" key="10">
    <source>
        <dbReference type="PROSITE" id="PS51713"/>
    </source>
</evidence>
<dbReference type="PROSITE" id="PS50823">
    <property type="entry name" value="KH_TYPE_2"/>
    <property type="match status" value="1"/>
</dbReference>
<keyword evidence="3 5" id="KW-0694">RNA-binding</keyword>
<feature type="region of interest" description="G3" evidence="6">
    <location>
        <begin position="212"/>
        <end position="215"/>
    </location>
</feature>
<evidence type="ECO:0000256" key="1">
    <source>
        <dbReference type="ARBA" id="ARBA00007921"/>
    </source>
</evidence>
<dbReference type="InterPro" id="IPR005225">
    <property type="entry name" value="Small_GTP-bd"/>
</dbReference>
<dbReference type="HAMAP" id="MF_00367">
    <property type="entry name" value="GTPase_Era"/>
    <property type="match status" value="1"/>
</dbReference>
<dbReference type="Gene3D" id="3.40.50.300">
    <property type="entry name" value="P-loop containing nucleotide triphosphate hydrolases"/>
    <property type="match status" value="1"/>
</dbReference>
<keyword evidence="2 6" id="KW-0547">Nucleotide-binding</keyword>
<dbReference type="PANTHER" id="PTHR42698">
    <property type="entry name" value="GTPASE ERA"/>
    <property type="match status" value="1"/>
</dbReference>
<dbReference type="FunFam" id="3.40.50.300:FF:001190">
    <property type="entry name" value="GTP-binding protein ERG"/>
    <property type="match status" value="1"/>
</dbReference>
<dbReference type="Pfam" id="PF01926">
    <property type="entry name" value="MMR_HSR1"/>
    <property type="match status" value="1"/>
</dbReference>
<evidence type="ECO:0000313" key="11">
    <source>
        <dbReference type="Proteomes" id="UP000813463"/>
    </source>
</evidence>
<dbReference type="SUPFAM" id="SSF54814">
    <property type="entry name" value="Prokaryotic type KH domain (KH-domain type II)"/>
    <property type="match status" value="1"/>
</dbReference>
<reference evidence="11" key="1">
    <citation type="journal article" date="2021" name="Nat. Commun.">
        <title>Genomic analyses provide insights into spinach domestication and the genetic basis of agronomic traits.</title>
        <authorList>
            <person name="Cai X."/>
            <person name="Sun X."/>
            <person name="Xu C."/>
            <person name="Sun H."/>
            <person name="Wang X."/>
            <person name="Ge C."/>
            <person name="Zhang Z."/>
            <person name="Wang Q."/>
            <person name="Fei Z."/>
            <person name="Jiao C."/>
            <person name="Wang Q."/>
        </authorList>
    </citation>
    <scope>NUCLEOTIDE SEQUENCE [LARGE SCALE GENOMIC DNA]</scope>
    <source>
        <strain evidence="11">cv. Varoflay</strain>
    </source>
</reference>
<sequence length="442" mass="50441">MKSLRVLRNLSSLSSTKLHNKTQFNPSTLCQFFSSQSQLDHPTTSENETDNESSTFDSTHFDLPPEITQKLDSQKVGPTWDESLRTKVKSRVFGEEVSTKGKLRVKEKGKKKVVVAEEEEEERRRVLARSLLEAALDAPDEEDEEEEGLEVKEEDQKSLSVGIIGAPNAGKSALTNYMVGTKVAAVSRKTNTTTQEVLGVMTKGDTQICFFDTPGLMLKKSGYPGSDTKARIESAWNSVNLYDVLIIIFDVHRHLSRPDSRVTRLIERMGSEPNLKQKRILCMNKVDLIEKKKDLLKVSEQFKDLQGFDRVFMISGLKGSGVKDLSAYLMEQAVGRPWDEDPFTMSEEVMKNISLEVVRERLLDHVHQEIPYEVEHRLVDWKDFRDGSLRIEQHFITHKESQRRILVGKRGSKIGRIGMEANEQLRSIFKRNVHLILQVRLK</sequence>
<feature type="region of interest" description="G5" evidence="6">
    <location>
        <begin position="314"/>
        <end position="316"/>
    </location>
</feature>
<evidence type="ECO:0000256" key="4">
    <source>
        <dbReference type="ARBA" id="ARBA00023134"/>
    </source>
</evidence>
<feature type="region of interest" description="G2" evidence="6">
    <location>
        <begin position="191"/>
        <end position="195"/>
    </location>
</feature>
<feature type="domain" description="KH type-2" evidence="9">
    <location>
        <begin position="366"/>
        <end position="442"/>
    </location>
</feature>
<evidence type="ECO:0000259" key="9">
    <source>
        <dbReference type="PROSITE" id="PS50823"/>
    </source>
</evidence>
<dbReference type="InterPro" id="IPR006073">
    <property type="entry name" value="GTP-bd"/>
</dbReference>
<evidence type="ECO:0000256" key="8">
    <source>
        <dbReference type="SAM" id="MobiDB-lite"/>
    </source>
</evidence>
<feature type="region of interest" description="Disordered" evidence="8">
    <location>
        <begin position="36"/>
        <end position="64"/>
    </location>
</feature>
<dbReference type="InterPro" id="IPR015946">
    <property type="entry name" value="KH_dom-like_a/b"/>
</dbReference>
<comment type="similarity">
    <text evidence="1 6 7">Belongs to the TRAFAC class TrmE-Era-EngA-EngB-Septin-like GTPase superfamily. Era GTPase family.</text>
</comment>
<dbReference type="GO" id="GO:0043024">
    <property type="term" value="F:ribosomal small subunit binding"/>
    <property type="evidence" value="ECO:0000318"/>
    <property type="project" value="GO_Central"/>
</dbReference>
<dbReference type="InterPro" id="IPR005662">
    <property type="entry name" value="GTPase_Era-like"/>
</dbReference>
<dbReference type="NCBIfam" id="TIGR00436">
    <property type="entry name" value="era"/>
    <property type="match status" value="1"/>
</dbReference>
<evidence type="ECO:0000256" key="5">
    <source>
        <dbReference type="PROSITE-ProRule" id="PRU00118"/>
    </source>
</evidence>
<dbReference type="GO" id="GO:0019843">
    <property type="term" value="F:rRNA binding"/>
    <property type="evidence" value="ECO:0000318"/>
    <property type="project" value="GO_Central"/>
</dbReference>
<dbReference type="InterPro" id="IPR027417">
    <property type="entry name" value="P-loop_NTPase"/>
</dbReference>
<protein>
    <submittedName>
        <fullName evidence="12">GTP-binding protein ERG</fullName>
    </submittedName>
</protein>
<dbReference type="PROSITE" id="PS51713">
    <property type="entry name" value="G_ERA"/>
    <property type="match status" value="1"/>
</dbReference>
<dbReference type="PANTHER" id="PTHR42698:SF1">
    <property type="entry name" value="GTPASE ERA, MITOCHONDRIAL"/>
    <property type="match status" value="1"/>
</dbReference>
<dbReference type="Pfam" id="PF07650">
    <property type="entry name" value="KH_2"/>
    <property type="match status" value="1"/>
</dbReference>
<evidence type="ECO:0000313" key="12">
    <source>
        <dbReference type="RefSeq" id="XP_021843996.1"/>
    </source>
</evidence>
<feature type="region of interest" description="G4" evidence="6">
    <location>
        <begin position="284"/>
        <end position="287"/>
    </location>
</feature>
<dbReference type="InterPro" id="IPR009019">
    <property type="entry name" value="KH_sf_prok-type"/>
</dbReference>
<proteinExistence type="inferred from homology"/>
<evidence type="ECO:0000256" key="2">
    <source>
        <dbReference type="ARBA" id="ARBA00022741"/>
    </source>
</evidence>
<dbReference type="InterPro" id="IPR004044">
    <property type="entry name" value="KH_dom_type_2"/>
</dbReference>
<keyword evidence="4 6" id="KW-0342">GTP-binding</keyword>